<dbReference type="Gramene" id="PUZ64716">
    <property type="protein sequence ID" value="PUZ64716"/>
    <property type="gene ID" value="GQ55_3G165100"/>
</dbReference>
<name>A0A2T7EA79_9POAL</name>
<evidence type="ECO:0000313" key="2">
    <source>
        <dbReference type="Proteomes" id="UP000244336"/>
    </source>
</evidence>
<keyword evidence="2" id="KW-1185">Reference proteome</keyword>
<reference evidence="1 2" key="1">
    <citation type="submission" date="2018-04" db="EMBL/GenBank/DDBJ databases">
        <title>WGS assembly of Panicum hallii var. hallii HAL2.</title>
        <authorList>
            <person name="Lovell J."/>
            <person name="Jenkins J."/>
            <person name="Lowry D."/>
            <person name="Mamidi S."/>
            <person name="Sreedasyam A."/>
            <person name="Weng X."/>
            <person name="Barry K."/>
            <person name="Bonette J."/>
            <person name="Campitelli B."/>
            <person name="Daum C."/>
            <person name="Gordon S."/>
            <person name="Gould B."/>
            <person name="Lipzen A."/>
            <person name="MacQueen A."/>
            <person name="Palacio-Mejia J."/>
            <person name="Plott C."/>
            <person name="Shakirov E."/>
            <person name="Shu S."/>
            <person name="Yoshinaga Y."/>
            <person name="Zane M."/>
            <person name="Rokhsar D."/>
            <person name="Grimwood J."/>
            <person name="Schmutz J."/>
            <person name="Juenger T."/>
        </authorList>
    </citation>
    <scope>NUCLEOTIDE SEQUENCE [LARGE SCALE GENOMIC DNA]</scope>
    <source>
        <strain evidence="2">cv. HAL2</strain>
    </source>
</reference>
<dbReference type="InterPro" id="IPR050796">
    <property type="entry name" value="SCF_F-box_component"/>
</dbReference>
<accession>A0A2T7EA79</accession>
<dbReference type="Proteomes" id="UP000244336">
    <property type="component" value="Chromosome 3"/>
</dbReference>
<proteinExistence type="predicted"/>
<sequence length="332" mass="37698">MAWPATKRQAAARSSRDINDDVATEILLRLPAAFVAAHARRRPHELILHRHDPSSTGALETIPLATLDEARGRRRLHVQYPEYTRPRPPRGWSGYAVIASCDGLLLFERHRVTRRWAAPSAEHRVLCITNGQQGSHHVCSLEAAEARRLGPAPPFAPLGYVLPLHHVTLDGKLHWLWYPSVLFPMDNGRYPGAEEIGKIVAFDTEAETFRLIHRPPRRVVRYSGGVELFLLQVDGMLAMADFLNGSMDLWVLEDHDDNDASWTLRLRVDLPSPLRRASWAMNLRMEGQDVILLGDRGRCWVALYDVMGKRVLKQIQLVPDDTWNHLNVRLQG</sequence>
<dbReference type="EMBL" id="CM009751">
    <property type="protein sequence ID" value="PUZ64716.1"/>
    <property type="molecule type" value="Genomic_DNA"/>
</dbReference>
<dbReference type="PANTHER" id="PTHR31672:SF2">
    <property type="entry name" value="F-BOX DOMAIN-CONTAINING PROTEIN"/>
    <property type="match status" value="1"/>
</dbReference>
<dbReference type="PANTHER" id="PTHR31672">
    <property type="entry name" value="BNACNNG10540D PROTEIN"/>
    <property type="match status" value="1"/>
</dbReference>
<gene>
    <name evidence="1" type="ORF">GQ55_3G165100</name>
</gene>
<dbReference type="OrthoDB" id="670864at2759"/>
<dbReference type="AlphaFoldDB" id="A0A2T7EA79"/>
<organism evidence="1 2">
    <name type="scientific">Panicum hallii var. hallii</name>
    <dbReference type="NCBI Taxonomy" id="1504633"/>
    <lineage>
        <taxon>Eukaryota</taxon>
        <taxon>Viridiplantae</taxon>
        <taxon>Streptophyta</taxon>
        <taxon>Embryophyta</taxon>
        <taxon>Tracheophyta</taxon>
        <taxon>Spermatophyta</taxon>
        <taxon>Magnoliopsida</taxon>
        <taxon>Liliopsida</taxon>
        <taxon>Poales</taxon>
        <taxon>Poaceae</taxon>
        <taxon>PACMAD clade</taxon>
        <taxon>Panicoideae</taxon>
        <taxon>Panicodae</taxon>
        <taxon>Paniceae</taxon>
        <taxon>Panicinae</taxon>
        <taxon>Panicum</taxon>
        <taxon>Panicum sect. Panicum</taxon>
    </lineage>
</organism>
<evidence type="ECO:0000313" key="1">
    <source>
        <dbReference type="EMBL" id="PUZ64716.1"/>
    </source>
</evidence>
<dbReference type="STRING" id="1504633.A0A2T7EA79"/>
<protein>
    <submittedName>
        <fullName evidence="1">Uncharacterized protein</fullName>
    </submittedName>
</protein>